<protein>
    <recommendedName>
        <fullName evidence="2">FH2 domain-containing protein</fullName>
    </recommendedName>
</protein>
<dbReference type="EMBL" id="NIVC01001295">
    <property type="protein sequence ID" value="PAA69742.1"/>
    <property type="molecule type" value="Genomic_DNA"/>
</dbReference>
<sequence length="401" mass="43635">MQSLAGLSDQLSELPEPEQFLSRLAVGLPGPPAAAKQRAACLQFKLQLPDLLADLRPGLAAAIDCLRTVRTSQRLRQVLLGTLSLGNILNSGSRSLGRCFAFHVSCLPQLADLRDSNGLSLLCALADQLWRKWPDSLALPDEFRKLDLAARVTEEAVDEAVKEVRERCRLLGEALRKFKPAGPRDAFKSCMEPFHKYASSVLDSLEASRRQLREEFQATADYLALDASKYRPELLLADLRSFIDAFEAAATAEEQRRSRAAAAEAAAAAAAASSGTAGASSTASWRRQQPQKPQQQQRGKENGGCGGEDSDSLGLVDNLLEVLKSGRAFNTPHSGRRTPRQGAERRAHLLSGSQLQAEAAVSPSQQQQQQQQQRQQQRQRQSEAAAATTAAVLASLRDDFQ</sequence>
<comment type="caution">
    <text evidence="3">The sequence shown here is derived from an EMBL/GenBank/DDBJ whole genome shotgun (WGS) entry which is preliminary data.</text>
</comment>
<dbReference type="Proteomes" id="UP000215902">
    <property type="component" value="Unassembled WGS sequence"/>
</dbReference>
<dbReference type="PANTHER" id="PTHR45725:SF1">
    <property type="entry name" value="DISHEVELLED ASSOCIATED ACTIVATOR OF MORPHOGENESIS, ISOFORM D"/>
    <property type="match status" value="1"/>
</dbReference>
<evidence type="ECO:0000259" key="2">
    <source>
        <dbReference type="PROSITE" id="PS51444"/>
    </source>
</evidence>
<feature type="compositionally biased region" description="Low complexity" evidence="1">
    <location>
        <begin position="356"/>
        <end position="395"/>
    </location>
</feature>
<proteinExistence type="predicted"/>
<evidence type="ECO:0000256" key="1">
    <source>
        <dbReference type="SAM" id="MobiDB-lite"/>
    </source>
</evidence>
<dbReference type="PROSITE" id="PS51444">
    <property type="entry name" value="FH2"/>
    <property type="match status" value="1"/>
</dbReference>
<feature type="region of interest" description="Disordered" evidence="1">
    <location>
        <begin position="273"/>
        <end position="311"/>
    </location>
</feature>
<gene>
    <name evidence="3" type="ORF">BOX15_Mlig009906g1</name>
</gene>
<name>A0A267F9R2_9PLAT</name>
<dbReference type="InterPro" id="IPR015425">
    <property type="entry name" value="FH2_Formin"/>
</dbReference>
<dbReference type="Gene3D" id="1.20.58.2220">
    <property type="entry name" value="Formin, FH2 domain"/>
    <property type="match status" value="1"/>
</dbReference>
<evidence type="ECO:0000313" key="3">
    <source>
        <dbReference type="EMBL" id="PAA69742.1"/>
    </source>
</evidence>
<organism evidence="3 4">
    <name type="scientific">Macrostomum lignano</name>
    <dbReference type="NCBI Taxonomy" id="282301"/>
    <lineage>
        <taxon>Eukaryota</taxon>
        <taxon>Metazoa</taxon>
        <taxon>Spiralia</taxon>
        <taxon>Lophotrochozoa</taxon>
        <taxon>Platyhelminthes</taxon>
        <taxon>Rhabditophora</taxon>
        <taxon>Macrostomorpha</taxon>
        <taxon>Macrostomida</taxon>
        <taxon>Macrostomidae</taxon>
        <taxon>Macrostomum</taxon>
    </lineage>
</organism>
<dbReference type="InterPro" id="IPR051425">
    <property type="entry name" value="Formin_Homology"/>
</dbReference>
<accession>A0A267F9R2</accession>
<dbReference type="AlphaFoldDB" id="A0A267F9R2"/>
<dbReference type="Pfam" id="PF02181">
    <property type="entry name" value="FH2"/>
    <property type="match status" value="1"/>
</dbReference>
<dbReference type="OrthoDB" id="1104827at2759"/>
<feature type="compositionally biased region" description="Low complexity" evidence="1">
    <location>
        <begin position="273"/>
        <end position="297"/>
    </location>
</feature>
<dbReference type="STRING" id="282301.A0A267F9R2"/>
<dbReference type="SMART" id="SM00498">
    <property type="entry name" value="FH2"/>
    <property type="match status" value="1"/>
</dbReference>
<dbReference type="SUPFAM" id="SSF101447">
    <property type="entry name" value="Formin homology 2 domain (FH2 domain)"/>
    <property type="match status" value="1"/>
</dbReference>
<feature type="region of interest" description="Disordered" evidence="1">
    <location>
        <begin position="326"/>
        <end position="401"/>
    </location>
</feature>
<evidence type="ECO:0000313" key="4">
    <source>
        <dbReference type="Proteomes" id="UP000215902"/>
    </source>
</evidence>
<dbReference type="InterPro" id="IPR042201">
    <property type="entry name" value="FH2_Formin_sf"/>
</dbReference>
<dbReference type="PANTHER" id="PTHR45725">
    <property type="entry name" value="FORMIN HOMOLOGY 2 FAMILY MEMBER"/>
    <property type="match status" value="1"/>
</dbReference>
<reference evidence="3 4" key="1">
    <citation type="submission" date="2017-06" db="EMBL/GenBank/DDBJ databases">
        <title>A platform for efficient transgenesis in Macrostomum lignano, a flatworm model organism for stem cell research.</title>
        <authorList>
            <person name="Berezikov E."/>
        </authorList>
    </citation>
    <scope>NUCLEOTIDE SEQUENCE [LARGE SCALE GENOMIC DNA]</scope>
    <source>
        <strain evidence="3">DV1</strain>
        <tissue evidence="3">Whole organism</tissue>
    </source>
</reference>
<keyword evidence="4" id="KW-1185">Reference proteome</keyword>
<feature type="domain" description="FH2" evidence="2">
    <location>
        <begin position="1"/>
        <end position="272"/>
    </location>
</feature>